<evidence type="ECO:0000313" key="2">
    <source>
        <dbReference type="EMBL" id="KAF9054921.1"/>
    </source>
</evidence>
<comment type="caution">
    <text evidence="2">The sequence shown here is derived from an EMBL/GenBank/DDBJ whole genome shotgun (WGS) entry which is preliminary data.</text>
</comment>
<dbReference type="EMBL" id="JADNRY010000440">
    <property type="protein sequence ID" value="KAF9054921.1"/>
    <property type="molecule type" value="Genomic_DNA"/>
</dbReference>
<gene>
    <name evidence="2" type="ORF">BDP27DRAFT_1433666</name>
</gene>
<feature type="compositionally biased region" description="Basic and acidic residues" evidence="1">
    <location>
        <begin position="125"/>
        <end position="134"/>
    </location>
</feature>
<proteinExistence type="predicted"/>
<evidence type="ECO:0000256" key="1">
    <source>
        <dbReference type="SAM" id="MobiDB-lite"/>
    </source>
</evidence>
<protein>
    <submittedName>
        <fullName evidence="2">Uncharacterized protein</fullName>
    </submittedName>
</protein>
<feature type="region of interest" description="Disordered" evidence="1">
    <location>
        <begin position="125"/>
        <end position="161"/>
    </location>
</feature>
<dbReference type="AlphaFoldDB" id="A0A9P5P663"/>
<evidence type="ECO:0000313" key="3">
    <source>
        <dbReference type="Proteomes" id="UP000772434"/>
    </source>
</evidence>
<dbReference type="OrthoDB" id="17687at2759"/>
<feature type="region of interest" description="Disordered" evidence="1">
    <location>
        <begin position="13"/>
        <end position="37"/>
    </location>
</feature>
<sequence length="161" mass="17844">MTNAFEYGDALLVDSDQNQETQAEADGEPRSPLPIPSNQPYLNLATFRTVVLGDESVFEKSFLEMDLSGSFRLDPVAELELQPSASGLLGEFWSTITTDNNKKMFNMFIDVIGKTIRKHHVIHRPSIEEPKARESLLTPGMCHSASKTSLRSSPSSSGLHY</sequence>
<organism evidence="2 3">
    <name type="scientific">Rhodocollybia butyracea</name>
    <dbReference type="NCBI Taxonomy" id="206335"/>
    <lineage>
        <taxon>Eukaryota</taxon>
        <taxon>Fungi</taxon>
        <taxon>Dikarya</taxon>
        <taxon>Basidiomycota</taxon>
        <taxon>Agaricomycotina</taxon>
        <taxon>Agaricomycetes</taxon>
        <taxon>Agaricomycetidae</taxon>
        <taxon>Agaricales</taxon>
        <taxon>Marasmiineae</taxon>
        <taxon>Omphalotaceae</taxon>
        <taxon>Rhodocollybia</taxon>
    </lineage>
</organism>
<keyword evidence="3" id="KW-1185">Reference proteome</keyword>
<name>A0A9P5P663_9AGAR</name>
<accession>A0A9P5P663</accession>
<feature type="compositionally biased region" description="Low complexity" evidence="1">
    <location>
        <begin position="144"/>
        <end position="161"/>
    </location>
</feature>
<reference evidence="2" key="1">
    <citation type="submission" date="2020-11" db="EMBL/GenBank/DDBJ databases">
        <authorList>
            <consortium name="DOE Joint Genome Institute"/>
            <person name="Ahrendt S."/>
            <person name="Riley R."/>
            <person name="Andreopoulos W."/>
            <person name="Labutti K."/>
            <person name="Pangilinan J."/>
            <person name="Ruiz-Duenas F.J."/>
            <person name="Barrasa J.M."/>
            <person name="Sanchez-Garcia M."/>
            <person name="Camarero S."/>
            <person name="Miyauchi S."/>
            <person name="Serrano A."/>
            <person name="Linde D."/>
            <person name="Babiker R."/>
            <person name="Drula E."/>
            <person name="Ayuso-Fernandez I."/>
            <person name="Pacheco R."/>
            <person name="Padilla G."/>
            <person name="Ferreira P."/>
            <person name="Barriuso J."/>
            <person name="Kellner H."/>
            <person name="Castanera R."/>
            <person name="Alfaro M."/>
            <person name="Ramirez L."/>
            <person name="Pisabarro A.G."/>
            <person name="Kuo A."/>
            <person name="Tritt A."/>
            <person name="Lipzen A."/>
            <person name="He G."/>
            <person name="Yan M."/>
            <person name="Ng V."/>
            <person name="Cullen D."/>
            <person name="Martin F."/>
            <person name="Rosso M.-N."/>
            <person name="Henrissat B."/>
            <person name="Hibbett D."/>
            <person name="Martinez A.T."/>
            <person name="Grigoriev I.V."/>
        </authorList>
    </citation>
    <scope>NUCLEOTIDE SEQUENCE</scope>
    <source>
        <strain evidence="2">AH 40177</strain>
    </source>
</reference>
<dbReference type="Proteomes" id="UP000772434">
    <property type="component" value="Unassembled WGS sequence"/>
</dbReference>